<accession>A0A9P5PDQ2</accession>
<dbReference type="OrthoDB" id="3024632at2759"/>
<gene>
    <name evidence="2" type="ORF">BDP27DRAFT_1367766</name>
</gene>
<evidence type="ECO:0000313" key="2">
    <source>
        <dbReference type="EMBL" id="KAF9063764.1"/>
    </source>
</evidence>
<name>A0A9P5PDQ2_9AGAR</name>
<proteinExistence type="predicted"/>
<feature type="transmembrane region" description="Helical" evidence="1">
    <location>
        <begin position="236"/>
        <end position="256"/>
    </location>
</feature>
<comment type="caution">
    <text evidence="2">The sequence shown here is derived from an EMBL/GenBank/DDBJ whole genome shotgun (WGS) entry which is preliminary data.</text>
</comment>
<dbReference type="EMBL" id="JADNRY010000139">
    <property type="protein sequence ID" value="KAF9063764.1"/>
    <property type="molecule type" value="Genomic_DNA"/>
</dbReference>
<feature type="transmembrane region" description="Helical" evidence="1">
    <location>
        <begin position="262"/>
        <end position="283"/>
    </location>
</feature>
<organism evidence="2 3">
    <name type="scientific">Rhodocollybia butyracea</name>
    <dbReference type="NCBI Taxonomy" id="206335"/>
    <lineage>
        <taxon>Eukaryota</taxon>
        <taxon>Fungi</taxon>
        <taxon>Dikarya</taxon>
        <taxon>Basidiomycota</taxon>
        <taxon>Agaricomycotina</taxon>
        <taxon>Agaricomycetes</taxon>
        <taxon>Agaricomycetidae</taxon>
        <taxon>Agaricales</taxon>
        <taxon>Marasmiineae</taxon>
        <taxon>Omphalotaceae</taxon>
        <taxon>Rhodocollybia</taxon>
    </lineage>
</organism>
<sequence>MSTSNSSPVPSSESLLAILPLLNLGNSLMNFGALMTVVGSTVAESLVLGNRGTAGISWAAMSAFGTFSIVRACMGAAMPGWIRETLGLRTKACDLAVGMHLQLDSRRKARDILGLPLAIMCQDNEMLDVYAFDQATLALLEGTTEPPSDSSLVVYTYPDLKNFASSEYHVDLIFVVLSLAKITEIYVLWKSGGLVLGIATALPWSQLPSAKHIGGHCIVVLGLHGNPRSTSIWWRVAWSIGALVCTSSILVTYVNLSSQPSIVVILWTAFQFLWLVARIIVHYSTASSEQSRMLASTPLNKLSPELKDRLLNLTLALGKSLTYIHPRGDGVYRKDLVSSKHLPAIIDSLSDRYPLEDKGVATPVIVKAVIGDTVLSAAAWIIGSKMSPMDLYDSCIVMFHHSGKIISVPAVRVLSGPDPVSGTDPENPHEPAFVPKGSPNLGYNLKWHYWIPTMVETQSCWLHFTVPGAGVLGKHDAEVLTDAQVNAMLSAGQLNISLRKVDELWDVARASSMGAQVLKKLY</sequence>
<protein>
    <submittedName>
        <fullName evidence="2">Uncharacterized protein</fullName>
    </submittedName>
</protein>
<keyword evidence="1" id="KW-1133">Transmembrane helix</keyword>
<evidence type="ECO:0000313" key="3">
    <source>
        <dbReference type="Proteomes" id="UP000772434"/>
    </source>
</evidence>
<keyword evidence="1" id="KW-0812">Transmembrane</keyword>
<keyword evidence="3" id="KW-1185">Reference proteome</keyword>
<reference evidence="2" key="1">
    <citation type="submission" date="2020-11" db="EMBL/GenBank/DDBJ databases">
        <authorList>
            <consortium name="DOE Joint Genome Institute"/>
            <person name="Ahrendt S."/>
            <person name="Riley R."/>
            <person name="Andreopoulos W."/>
            <person name="Labutti K."/>
            <person name="Pangilinan J."/>
            <person name="Ruiz-Duenas F.J."/>
            <person name="Barrasa J.M."/>
            <person name="Sanchez-Garcia M."/>
            <person name="Camarero S."/>
            <person name="Miyauchi S."/>
            <person name="Serrano A."/>
            <person name="Linde D."/>
            <person name="Babiker R."/>
            <person name="Drula E."/>
            <person name="Ayuso-Fernandez I."/>
            <person name="Pacheco R."/>
            <person name="Padilla G."/>
            <person name="Ferreira P."/>
            <person name="Barriuso J."/>
            <person name="Kellner H."/>
            <person name="Castanera R."/>
            <person name="Alfaro M."/>
            <person name="Ramirez L."/>
            <person name="Pisabarro A.G."/>
            <person name="Kuo A."/>
            <person name="Tritt A."/>
            <person name="Lipzen A."/>
            <person name="He G."/>
            <person name="Yan M."/>
            <person name="Ng V."/>
            <person name="Cullen D."/>
            <person name="Martin F."/>
            <person name="Rosso M.-N."/>
            <person name="Henrissat B."/>
            <person name="Hibbett D."/>
            <person name="Martinez A.T."/>
            <person name="Grigoriev I.V."/>
        </authorList>
    </citation>
    <scope>NUCLEOTIDE SEQUENCE</scope>
    <source>
        <strain evidence="2">AH 40177</strain>
    </source>
</reference>
<evidence type="ECO:0000256" key="1">
    <source>
        <dbReference type="SAM" id="Phobius"/>
    </source>
</evidence>
<dbReference type="AlphaFoldDB" id="A0A9P5PDQ2"/>
<keyword evidence="1" id="KW-0472">Membrane</keyword>
<dbReference type="Proteomes" id="UP000772434">
    <property type="component" value="Unassembled WGS sequence"/>
</dbReference>